<reference evidence="4" key="1">
    <citation type="journal article" date="2019" name="Int. J. Syst. Evol. Microbiol.">
        <title>The Global Catalogue of Microorganisms (GCM) 10K type strain sequencing project: providing services to taxonomists for standard genome sequencing and annotation.</title>
        <authorList>
            <consortium name="The Broad Institute Genomics Platform"/>
            <consortium name="The Broad Institute Genome Sequencing Center for Infectious Disease"/>
            <person name="Wu L."/>
            <person name="Ma J."/>
        </authorList>
    </citation>
    <scope>NUCLEOTIDE SEQUENCE [LARGE SCALE GENOMIC DNA]</scope>
    <source>
        <strain evidence="4">CGMCC 1.16275</strain>
    </source>
</reference>
<dbReference type="PANTHER" id="PTHR10357">
    <property type="entry name" value="ALPHA-AMYLASE FAMILY MEMBER"/>
    <property type="match status" value="1"/>
</dbReference>
<gene>
    <name evidence="3" type="ORF">ACFSCW_11130</name>
</gene>
<dbReference type="InterPro" id="IPR045857">
    <property type="entry name" value="O16G_dom_2"/>
</dbReference>
<organism evidence="3 4">
    <name type="scientific">Sphingomonas tabacisoli</name>
    <dbReference type="NCBI Taxonomy" id="2249466"/>
    <lineage>
        <taxon>Bacteria</taxon>
        <taxon>Pseudomonadati</taxon>
        <taxon>Pseudomonadota</taxon>
        <taxon>Alphaproteobacteria</taxon>
        <taxon>Sphingomonadales</taxon>
        <taxon>Sphingomonadaceae</taxon>
        <taxon>Sphingomonas</taxon>
    </lineage>
</organism>
<dbReference type="EMBL" id="JBHUDY010000001">
    <property type="protein sequence ID" value="MFD1612356.1"/>
    <property type="molecule type" value="Genomic_DNA"/>
</dbReference>
<dbReference type="EC" id="3.2.1.20" evidence="3"/>
<name>A0ABW4I332_9SPHN</name>
<protein>
    <submittedName>
        <fullName evidence="3">Alpha-glucosidase</fullName>
        <ecNumber evidence="3">3.2.1.20</ecNumber>
    </submittedName>
</protein>
<accession>A0ABW4I332</accession>
<dbReference type="Proteomes" id="UP001597115">
    <property type="component" value="Unassembled WGS sequence"/>
</dbReference>
<keyword evidence="3" id="KW-0378">Hydrolase</keyword>
<evidence type="ECO:0000259" key="2">
    <source>
        <dbReference type="SMART" id="SM00642"/>
    </source>
</evidence>
<dbReference type="SMART" id="SM00642">
    <property type="entry name" value="Aamy"/>
    <property type="match status" value="1"/>
</dbReference>
<dbReference type="Gene3D" id="3.20.20.80">
    <property type="entry name" value="Glycosidases"/>
    <property type="match status" value="2"/>
</dbReference>
<dbReference type="GO" id="GO:0004558">
    <property type="term" value="F:alpha-1,4-glucosidase activity"/>
    <property type="evidence" value="ECO:0007669"/>
    <property type="project" value="UniProtKB-EC"/>
</dbReference>
<evidence type="ECO:0000256" key="1">
    <source>
        <dbReference type="ARBA" id="ARBA00008061"/>
    </source>
</evidence>
<dbReference type="InterPro" id="IPR006047">
    <property type="entry name" value="GH13_cat_dom"/>
</dbReference>
<dbReference type="SUPFAM" id="SSF51445">
    <property type="entry name" value="(Trans)glycosidases"/>
    <property type="match status" value="1"/>
</dbReference>
<dbReference type="CDD" id="cd11330">
    <property type="entry name" value="AmyAc_OligoGlu"/>
    <property type="match status" value="1"/>
</dbReference>
<dbReference type="Gene3D" id="3.90.400.10">
    <property type="entry name" value="Oligo-1,6-glucosidase, Domain 2"/>
    <property type="match status" value="1"/>
</dbReference>
<dbReference type="Pfam" id="PF00128">
    <property type="entry name" value="Alpha-amylase"/>
    <property type="match status" value="1"/>
</dbReference>
<sequence length="509" mass="56854">MSDTVPWWKRAVFYQIYPRSFADSNGDGIGDLAGIAARLDYVAALGVDAVWLSPFFPSPMKDFGYDVSDYRGVDPAFGTLADFDALVAEAHRLGLKIVIDQVWSHTSDQHPWFKASAAGDPAFADWYVWADAKADGSPPNNWRASFGGPAWAWHPGRQQYYLHNFLAEQPDLNFHCATVQEAILDVARFWLDRGVDGFRLDVINYLAHDRLLRDNPVRGGEAAAATIRFQRQLHNKSQPQALTFVERLRALLDSYGERMAVGEIFDDDMLGRQREYTEPGRLHTAYSFHLLNAVRATPALFLSAIEAWAGAEGWPSWSLGNHDVARFPTRQAQDDPRLTRTLLALLLCLPGTPFLYQGEELGLPQARLPFQALRDPFTIASWTDAAQDAGRDGARTPMPWTPDTPDGWLPLDPRHRTMSVAAQDADPNSMLHLTRQMIARRRASPALQTGETILRDEPDGVLAFERRLGDERLLCRFELAGTERPDLPAFGHAIIRLDAAGNPLECVAP</sequence>
<keyword evidence="4" id="KW-1185">Reference proteome</keyword>
<comment type="caution">
    <text evidence="3">The sequence shown here is derived from an EMBL/GenBank/DDBJ whole genome shotgun (WGS) entry which is preliminary data.</text>
</comment>
<comment type="similarity">
    <text evidence="1">Belongs to the glycosyl hydrolase 13 family.</text>
</comment>
<proteinExistence type="inferred from homology"/>
<dbReference type="PANTHER" id="PTHR10357:SF179">
    <property type="entry name" value="NEUTRAL AND BASIC AMINO ACID TRANSPORT PROTEIN RBAT"/>
    <property type="match status" value="1"/>
</dbReference>
<evidence type="ECO:0000313" key="4">
    <source>
        <dbReference type="Proteomes" id="UP001597115"/>
    </source>
</evidence>
<feature type="domain" description="Glycosyl hydrolase family 13 catalytic" evidence="2">
    <location>
        <begin position="15"/>
        <end position="395"/>
    </location>
</feature>
<dbReference type="RefSeq" id="WP_380889192.1">
    <property type="nucleotide sequence ID" value="NZ_JBHUDY010000001.1"/>
</dbReference>
<keyword evidence="3" id="KW-0326">Glycosidase</keyword>
<dbReference type="InterPro" id="IPR017853">
    <property type="entry name" value="GH"/>
</dbReference>
<evidence type="ECO:0000313" key="3">
    <source>
        <dbReference type="EMBL" id="MFD1612356.1"/>
    </source>
</evidence>